<sequence length="90" mass="9194">MILTHTYNFGCLNSHLYGRCTVRPTLALSSSATSSRLIGNFADGWILFGRPAALNGTTASGAGSGFSGAGDAIGFNCSAECVADAELEVC</sequence>
<name>A0A3P6RLY2_CYLGO</name>
<proteinExistence type="predicted"/>
<reference evidence="1 2" key="1">
    <citation type="submission" date="2018-11" db="EMBL/GenBank/DDBJ databases">
        <authorList>
            <consortium name="Pathogen Informatics"/>
        </authorList>
    </citation>
    <scope>NUCLEOTIDE SEQUENCE [LARGE SCALE GENOMIC DNA]</scope>
</reference>
<protein>
    <submittedName>
        <fullName evidence="1">Uncharacterized protein</fullName>
    </submittedName>
</protein>
<organism evidence="1 2">
    <name type="scientific">Cylicostephanus goldi</name>
    <name type="common">Nematode worm</name>
    <dbReference type="NCBI Taxonomy" id="71465"/>
    <lineage>
        <taxon>Eukaryota</taxon>
        <taxon>Metazoa</taxon>
        <taxon>Ecdysozoa</taxon>
        <taxon>Nematoda</taxon>
        <taxon>Chromadorea</taxon>
        <taxon>Rhabditida</taxon>
        <taxon>Rhabditina</taxon>
        <taxon>Rhabditomorpha</taxon>
        <taxon>Strongyloidea</taxon>
        <taxon>Strongylidae</taxon>
        <taxon>Cylicostephanus</taxon>
    </lineage>
</organism>
<keyword evidence="2" id="KW-1185">Reference proteome</keyword>
<gene>
    <name evidence="1" type="ORF">CGOC_LOCUS576</name>
</gene>
<dbReference type="EMBL" id="UYRV01000856">
    <property type="protein sequence ID" value="VDK45694.1"/>
    <property type="molecule type" value="Genomic_DNA"/>
</dbReference>
<accession>A0A3P6RLY2</accession>
<evidence type="ECO:0000313" key="2">
    <source>
        <dbReference type="Proteomes" id="UP000271889"/>
    </source>
</evidence>
<dbReference type="Proteomes" id="UP000271889">
    <property type="component" value="Unassembled WGS sequence"/>
</dbReference>
<evidence type="ECO:0000313" key="1">
    <source>
        <dbReference type="EMBL" id="VDK45694.1"/>
    </source>
</evidence>
<dbReference type="AlphaFoldDB" id="A0A3P6RLY2"/>